<evidence type="ECO:0000313" key="3">
    <source>
        <dbReference type="EMBL" id="KAK9907669.1"/>
    </source>
</evidence>
<reference evidence="3 4" key="1">
    <citation type="journal article" date="2024" name="Nat. Commun.">
        <title>Phylogenomics reveals the evolutionary origins of lichenization in chlorophyte algae.</title>
        <authorList>
            <person name="Puginier C."/>
            <person name="Libourel C."/>
            <person name="Otte J."/>
            <person name="Skaloud P."/>
            <person name="Haon M."/>
            <person name="Grisel S."/>
            <person name="Petersen M."/>
            <person name="Berrin J.G."/>
            <person name="Delaux P.M."/>
            <person name="Dal Grande F."/>
            <person name="Keller J."/>
        </authorList>
    </citation>
    <scope>NUCLEOTIDE SEQUENCE [LARGE SCALE GENOMIC DNA]</scope>
    <source>
        <strain evidence="3 4">SAG 216-7</strain>
    </source>
</reference>
<accession>A0ABR2YLC3</accession>
<evidence type="ECO:0000256" key="2">
    <source>
        <dbReference type="SAM" id="SignalP"/>
    </source>
</evidence>
<evidence type="ECO:0000313" key="4">
    <source>
        <dbReference type="Proteomes" id="UP001491310"/>
    </source>
</evidence>
<dbReference type="Proteomes" id="UP001491310">
    <property type="component" value="Unassembled WGS sequence"/>
</dbReference>
<comment type="caution">
    <text evidence="3">The sequence shown here is derived from an EMBL/GenBank/DDBJ whole genome shotgun (WGS) entry which is preliminary data.</text>
</comment>
<feature type="region of interest" description="Disordered" evidence="1">
    <location>
        <begin position="78"/>
        <end position="98"/>
    </location>
</feature>
<feature type="signal peptide" evidence="2">
    <location>
        <begin position="1"/>
        <end position="18"/>
    </location>
</feature>
<feature type="compositionally biased region" description="Basic and acidic residues" evidence="1">
    <location>
        <begin position="81"/>
        <end position="98"/>
    </location>
</feature>
<feature type="chain" id="PRO_5045438623" evidence="2">
    <location>
        <begin position="19"/>
        <end position="120"/>
    </location>
</feature>
<sequence>MSVISCIPSLNWLAWVFAAFDDEERAPIYYTTALVERVAQTEPETLQLPSPDIIRKPLEKASTLLGNTSRAYEEVIEESVESSRKQKSQSETDALENMRQKELKEWDAKLKQRQKDAEKL</sequence>
<proteinExistence type="predicted"/>
<keyword evidence="4" id="KW-1185">Reference proteome</keyword>
<protein>
    <submittedName>
        <fullName evidence="3">Uncharacterized protein</fullName>
    </submittedName>
</protein>
<dbReference type="EMBL" id="JALJOT010000009">
    <property type="protein sequence ID" value="KAK9907669.1"/>
    <property type="molecule type" value="Genomic_DNA"/>
</dbReference>
<organism evidence="3 4">
    <name type="scientific">Coccomyxa subellipsoidea</name>
    <dbReference type="NCBI Taxonomy" id="248742"/>
    <lineage>
        <taxon>Eukaryota</taxon>
        <taxon>Viridiplantae</taxon>
        <taxon>Chlorophyta</taxon>
        <taxon>core chlorophytes</taxon>
        <taxon>Trebouxiophyceae</taxon>
        <taxon>Trebouxiophyceae incertae sedis</taxon>
        <taxon>Coccomyxaceae</taxon>
        <taxon>Coccomyxa</taxon>
    </lineage>
</organism>
<evidence type="ECO:0000256" key="1">
    <source>
        <dbReference type="SAM" id="MobiDB-lite"/>
    </source>
</evidence>
<gene>
    <name evidence="3" type="ORF">WJX75_007834</name>
</gene>
<keyword evidence="2" id="KW-0732">Signal</keyword>
<name>A0ABR2YLC3_9CHLO</name>